<evidence type="ECO:0000313" key="2">
    <source>
        <dbReference type="EMBL" id="GFQ96321.1"/>
    </source>
</evidence>
<keyword evidence="3" id="KW-1185">Reference proteome</keyword>
<reference evidence="2" key="1">
    <citation type="submission" date="2020-07" db="EMBL/GenBank/DDBJ databases">
        <title>Multicomponent nature underlies the extraordinary mechanical properties of spider dragline silk.</title>
        <authorList>
            <person name="Kono N."/>
            <person name="Nakamura H."/>
            <person name="Mori M."/>
            <person name="Yoshida Y."/>
            <person name="Ohtoshi R."/>
            <person name="Malay A.D."/>
            <person name="Moran D.A.P."/>
            <person name="Tomita M."/>
            <person name="Numata K."/>
            <person name="Arakawa K."/>
        </authorList>
    </citation>
    <scope>NUCLEOTIDE SEQUENCE</scope>
</reference>
<accession>A0A8X6L5K9</accession>
<name>A0A8X6L5K9_TRICU</name>
<organism evidence="2 3">
    <name type="scientific">Trichonephila clavata</name>
    <name type="common">Joro spider</name>
    <name type="synonym">Nephila clavata</name>
    <dbReference type="NCBI Taxonomy" id="2740835"/>
    <lineage>
        <taxon>Eukaryota</taxon>
        <taxon>Metazoa</taxon>
        <taxon>Ecdysozoa</taxon>
        <taxon>Arthropoda</taxon>
        <taxon>Chelicerata</taxon>
        <taxon>Arachnida</taxon>
        <taxon>Araneae</taxon>
        <taxon>Araneomorphae</taxon>
        <taxon>Entelegynae</taxon>
        <taxon>Araneoidea</taxon>
        <taxon>Nephilidae</taxon>
        <taxon>Trichonephila</taxon>
    </lineage>
</organism>
<gene>
    <name evidence="2" type="ORF">TNCT_732791</name>
</gene>
<keyword evidence="1" id="KW-0472">Membrane</keyword>
<comment type="caution">
    <text evidence="2">The sequence shown here is derived from an EMBL/GenBank/DDBJ whole genome shotgun (WGS) entry which is preliminary data.</text>
</comment>
<evidence type="ECO:0000313" key="3">
    <source>
        <dbReference type="Proteomes" id="UP000887116"/>
    </source>
</evidence>
<evidence type="ECO:0000256" key="1">
    <source>
        <dbReference type="SAM" id="Phobius"/>
    </source>
</evidence>
<sequence>MAQLLQIMEDESRTGHSSKNRNKDSVQRMHDVMKLYLSINALIIADLLVIGKMTLYHIITEDLMRKKVWTKFVTKILTDDLRQPSPFQQSRSGSGELFPVPTCEKTALKGHY</sequence>
<protein>
    <submittedName>
        <fullName evidence="2">Uncharacterized protein</fullName>
    </submittedName>
</protein>
<dbReference type="AlphaFoldDB" id="A0A8X6L5K9"/>
<dbReference type="EMBL" id="BMAO01034410">
    <property type="protein sequence ID" value="GFQ96321.1"/>
    <property type="molecule type" value="Genomic_DNA"/>
</dbReference>
<feature type="transmembrane region" description="Helical" evidence="1">
    <location>
        <begin position="35"/>
        <end position="59"/>
    </location>
</feature>
<proteinExistence type="predicted"/>
<dbReference type="Proteomes" id="UP000887116">
    <property type="component" value="Unassembled WGS sequence"/>
</dbReference>
<keyword evidence="1" id="KW-0812">Transmembrane</keyword>
<keyword evidence="1" id="KW-1133">Transmembrane helix</keyword>
<dbReference type="OrthoDB" id="10033972at2759"/>